<evidence type="ECO:0000313" key="1">
    <source>
        <dbReference type="EMBL" id="KAF1951240.1"/>
    </source>
</evidence>
<dbReference type="EMBL" id="ML977019">
    <property type="protein sequence ID" value="KAF1951240.1"/>
    <property type="molecule type" value="Genomic_DNA"/>
</dbReference>
<dbReference type="Proteomes" id="UP000800035">
    <property type="component" value="Unassembled WGS sequence"/>
</dbReference>
<protein>
    <submittedName>
        <fullName evidence="1">Uncharacterized protein</fullName>
    </submittedName>
</protein>
<evidence type="ECO:0000313" key="2">
    <source>
        <dbReference type="Proteomes" id="UP000800035"/>
    </source>
</evidence>
<accession>A0A6A5TGE3</accession>
<keyword evidence="2" id="KW-1185">Reference proteome</keyword>
<gene>
    <name evidence="1" type="ORF">CC80DRAFT_553619</name>
</gene>
<dbReference type="AlphaFoldDB" id="A0A6A5TGE3"/>
<reference evidence="1" key="1">
    <citation type="journal article" date="2020" name="Stud. Mycol.">
        <title>101 Dothideomycetes genomes: a test case for predicting lifestyles and emergence of pathogens.</title>
        <authorList>
            <person name="Haridas S."/>
            <person name="Albert R."/>
            <person name="Binder M."/>
            <person name="Bloem J."/>
            <person name="Labutti K."/>
            <person name="Salamov A."/>
            <person name="Andreopoulos B."/>
            <person name="Baker S."/>
            <person name="Barry K."/>
            <person name="Bills G."/>
            <person name="Bluhm B."/>
            <person name="Cannon C."/>
            <person name="Castanera R."/>
            <person name="Culley D."/>
            <person name="Daum C."/>
            <person name="Ezra D."/>
            <person name="Gonzalez J."/>
            <person name="Henrissat B."/>
            <person name="Kuo A."/>
            <person name="Liang C."/>
            <person name="Lipzen A."/>
            <person name="Lutzoni F."/>
            <person name="Magnuson J."/>
            <person name="Mondo S."/>
            <person name="Nolan M."/>
            <person name="Ohm R."/>
            <person name="Pangilinan J."/>
            <person name="Park H.-J."/>
            <person name="Ramirez L."/>
            <person name="Alfaro M."/>
            <person name="Sun H."/>
            <person name="Tritt A."/>
            <person name="Yoshinaga Y."/>
            <person name="Zwiers L.-H."/>
            <person name="Turgeon B."/>
            <person name="Goodwin S."/>
            <person name="Spatafora J."/>
            <person name="Crous P."/>
            <person name="Grigoriev I."/>
        </authorList>
    </citation>
    <scope>NUCLEOTIDE SEQUENCE</scope>
    <source>
        <strain evidence="1">CBS 675.92</strain>
    </source>
</reference>
<organism evidence="1 2">
    <name type="scientific">Byssothecium circinans</name>
    <dbReference type="NCBI Taxonomy" id="147558"/>
    <lineage>
        <taxon>Eukaryota</taxon>
        <taxon>Fungi</taxon>
        <taxon>Dikarya</taxon>
        <taxon>Ascomycota</taxon>
        <taxon>Pezizomycotina</taxon>
        <taxon>Dothideomycetes</taxon>
        <taxon>Pleosporomycetidae</taxon>
        <taxon>Pleosporales</taxon>
        <taxon>Massarineae</taxon>
        <taxon>Massarinaceae</taxon>
        <taxon>Byssothecium</taxon>
    </lineage>
</organism>
<name>A0A6A5TGE3_9PLEO</name>
<proteinExistence type="predicted"/>
<sequence length="169" mass="18898">MLAVTFSRVTKDLYESEQSLRDHVTRFFYQERLWLPSPLVSRADIEKMASALVDNGIATIQHPAAQASPHTPYNIHAGVNHGMDQSALRGALGSQSGGGECNHSPSVYQMRRLPRHDTGSFLCKLRICIEFHVVLTKTQLPWYLEFDAADTLNLEVSQAVLDTERTNST</sequence>